<dbReference type="PANTHER" id="PTHR46637">
    <property type="entry name" value="TIS1421-TRANSPOSASE PROTEIN A"/>
    <property type="match status" value="1"/>
</dbReference>
<feature type="domain" description="Insertion element IS402-like" evidence="1">
    <location>
        <begin position="12"/>
        <end position="81"/>
    </location>
</feature>
<dbReference type="Proteomes" id="UP001596104">
    <property type="component" value="Unassembled WGS sequence"/>
</dbReference>
<dbReference type="InterPro" id="IPR025161">
    <property type="entry name" value="IS402-like_dom"/>
</dbReference>
<dbReference type="Pfam" id="PF13340">
    <property type="entry name" value="DUF4096"/>
    <property type="match status" value="1"/>
</dbReference>
<name>A0ABW0H3M7_9HYPH</name>
<dbReference type="EMBL" id="JBHSLV010000002">
    <property type="protein sequence ID" value="MFC5391205.1"/>
    <property type="molecule type" value="Genomic_DNA"/>
</dbReference>
<evidence type="ECO:0000313" key="3">
    <source>
        <dbReference type="Proteomes" id="UP001596104"/>
    </source>
</evidence>
<evidence type="ECO:0000259" key="1">
    <source>
        <dbReference type="Pfam" id="PF13340"/>
    </source>
</evidence>
<dbReference type="PANTHER" id="PTHR46637:SF1">
    <property type="entry name" value="BLL5188 PROTEIN"/>
    <property type="match status" value="1"/>
</dbReference>
<dbReference type="InterPro" id="IPR052909">
    <property type="entry name" value="Transposase_6_like"/>
</dbReference>
<reference evidence="3" key="1">
    <citation type="journal article" date="2019" name="Int. J. Syst. Evol. Microbiol.">
        <title>The Global Catalogue of Microorganisms (GCM) 10K type strain sequencing project: providing services to taxonomists for standard genome sequencing and annotation.</title>
        <authorList>
            <consortium name="The Broad Institute Genomics Platform"/>
            <consortium name="The Broad Institute Genome Sequencing Center for Infectious Disease"/>
            <person name="Wu L."/>
            <person name="Ma J."/>
        </authorList>
    </citation>
    <scope>NUCLEOTIDE SEQUENCE [LARGE SCALE GENOMIC DNA]</scope>
    <source>
        <strain evidence="3">CGMCC 1.16326</strain>
    </source>
</reference>
<comment type="caution">
    <text evidence="2">The sequence shown here is derived from an EMBL/GenBank/DDBJ whole genome shotgun (WGS) entry which is preliminary data.</text>
</comment>
<dbReference type="RefSeq" id="WP_377005959.1">
    <property type="nucleotide sequence ID" value="NZ_JBHSLV010000002.1"/>
</dbReference>
<keyword evidence="3" id="KW-1185">Reference proteome</keyword>
<organism evidence="2 3">
    <name type="scientific">Bosea vestrisii</name>
    <dbReference type="NCBI Taxonomy" id="151416"/>
    <lineage>
        <taxon>Bacteria</taxon>
        <taxon>Pseudomonadati</taxon>
        <taxon>Pseudomonadota</taxon>
        <taxon>Alphaproteobacteria</taxon>
        <taxon>Hyphomicrobiales</taxon>
        <taxon>Boseaceae</taxon>
        <taxon>Bosea</taxon>
    </lineage>
</organism>
<gene>
    <name evidence="2" type="ORF">ACFPPC_00945</name>
</gene>
<protein>
    <submittedName>
        <fullName evidence="2">Transposase</fullName>
    </submittedName>
</protein>
<evidence type="ECO:0000313" key="2">
    <source>
        <dbReference type="EMBL" id="MFC5391205.1"/>
    </source>
</evidence>
<proteinExistence type="predicted"/>
<accession>A0ABW0H3M7</accession>
<sequence length="126" mass="13845">MVPRMPLDGLVLTDEQWSRIAPLIPEEKRRPGLDPRMMVEAILWLARHGAPWSALPREFGWPATVRDKFVRWKIMGRWPAVIAALAGDPALSYRIVGGVIVYGDLPAEGASARGLRIGAEAEPAAP</sequence>